<feature type="compositionally biased region" description="Polar residues" evidence="1">
    <location>
        <begin position="295"/>
        <end position="307"/>
    </location>
</feature>
<feature type="non-terminal residue" evidence="2">
    <location>
        <position position="1"/>
    </location>
</feature>
<feature type="region of interest" description="Disordered" evidence="1">
    <location>
        <begin position="39"/>
        <end position="61"/>
    </location>
</feature>
<name>A0A368G0C6_ANCCA</name>
<evidence type="ECO:0000313" key="2">
    <source>
        <dbReference type="EMBL" id="RCN36027.1"/>
    </source>
</evidence>
<feature type="compositionally biased region" description="Acidic residues" evidence="1">
    <location>
        <begin position="368"/>
        <end position="379"/>
    </location>
</feature>
<feature type="compositionally biased region" description="Polar residues" evidence="1">
    <location>
        <begin position="205"/>
        <end position="216"/>
    </location>
</feature>
<feature type="region of interest" description="Disordered" evidence="1">
    <location>
        <begin position="357"/>
        <end position="379"/>
    </location>
</feature>
<keyword evidence="3" id="KW-1185">Reference proteome</keyword>
<accession>A0A368G0C6</accession>
<protein>
    <submittedName>
        <fullName evidence="2">Uncharacterized protein</fullName>
    </submittedName>
</protein>
<sequence length="634" mass="71531">LTLHWFSIFNCDFSGRYKQRFISTRPPTNVAPLRLDPASLRESPRRVSKTAKPQGGSISSHSLLKQAIANRLKPQTTVDEGQLQQRYVPVNDLKIADNLDETNDDGSLGEVSTESMTRNERSGSISSNAPQHLNEYDKLAQTDNSLPTPTDGMKKKIAENHDESFNSYPEVSGVYRTDNDGLVDSSLRGGHTRIDSDDESRENNHLQNPRNQSMTSKIRERPLQQKDQEVLENSIADDVGETKPSPVTNAKHSKFMDDTSPAKNKYSVAPDSNHLMSQSSNYSSPLSAGTPPPSTNSRPHSNGSNKITGYPFILPSKQNKIPETHNENKGNTSSIESPHVTVTTHKSVTFSDQVELHEIEPNDLPTNENDEYESGPEEYEESQLQQDTTAVHQHFGSEMPEIELDHGLQQSALSQFKEEECQTVESLLQSSFTIKAFFDNYSQTPHRGIGSHENLGSNSSLLTERSSQESLYKALMQRFSDNETTASLQMMSQSVPQYSSHIDAETSPGFLRGYHRDRREQLQQQNHCQHVLMEGEMPQEIQNFSKLEANFTDQLRGNTEHTAREEEEMRRQFLTSLRKEHRASAHEEDPCDPIHTVQIMSNIEEQKNTNISMTYFTCLTEVSRNGRAVLDFRC</sequence>
<gene>
    <name evidence="2" type="ORF">ANCCAN_18094</name>
</gene>
<dbReference type="OrthoDB" id="5856197at2759"/>
<dbReference type="AlphaFoldDB" id="A0A368G0C6"/>
<feature type="compositionally biased region" description="Basic and acidic residues" evidence="1">
    <location>
        <begin position="217"/>
        <end position="229"/>
    </location>
</feature>
<feature type="region of interest" description="Disordered" evidence="1">
    <location>
        <begin position="98"/>
        <end position="131"/>
    </location>
</feature>
<feature type="region of interest" description="Disordered" evidence="1">
    <location>
        <begin position="160"/>
        <end position="337"/>
    </location>
</feature>
<evidence type="ECO:0000256" key="1">
    <source>
        <dbReference type="SAM" id="MobiDB-lite"/>
    </source>
</evidence>
<comment type="caution">
    <text evidence="2">The sequence shown here is derived from an EMBL/GenBank/DDBJ whole genome shotgun (WGS) entry which is preliminary data.</text>
</comment>
<dbReference type="STRING" id="29170.A0A368G0C6"/>
<feature type="compositionally biased region" description="Polar residues" evidence="1">
    <location>
        <begin position="274"/>
        <end position="287"/>
    </location>
</feature>
<proteinExistence type="predicted"/>
<evidence type="ECO:0000313" key="3">
    <source>
        <dbReference type="Proteomes" id="UP000252519"/>
    </source>
</evidence>
<dbReference type="Proteomes" id="UP000252519">
    <property type="component" value="Unassembled WGS sequence"/>
</dbReference>
<dbReference type="EMBL" id="JOJR01000598">
    <property type="protein sequence ID" value="RCN36027.1"/>
    <property type="molecule type" value="Genomic_DNA"/>
</dbReference>
<reference evidence="2 3" key="1">
    <citation type="submission" date="2014-10" db="EMBL/GenBank/DDBJ databases">
        <title>Draft genome of the hookworm Ancylostoma caninum.</title>
        <authorList>
            <person name="Mitreva M."/>
        </authorList>
    </citation>
    <scope>NUCLEOTIDE SEQUENCE [LARGE SCALE GENOMIC DNA]</scope>
    <source>
        <strain evidence="2 3">Baltimore</strain>
    </source>
</reference>
<feature type="compositionally biased region" description="Polar residues" evidence="1">
    <location>
        <begin position="110"/>
        <end position="131"/>
    </location>
</feature>
<organism evidence="2 3">
    <name type="scientific">Ancylostoma caninum</name>
    <name type="common">Dog hookworm</name>
    <dbReference type="NCBI Taxonomy" id="29170"/>
    <lineage>
        <taxon>Eukaryota</taxon>
        <taxon>Metazoa</taxon>
        <taxon>Ecdysozoa</taxon>
        <taxon>Nematoda</taxon>
        <taxon>Chromadorea</taxon>
        <taxon>Rhabditida</taxon>
        <taxon>Rhabditina</taxon>
        <taxon>Rhabditomorpha</taxon>
        <taxon>Strongyloidea</taxon>
        <taxon>Ancylostomatidae</taxon>
        <taxon>Ancylostomatinae</taxon>
        <taxon>Ancylostoma</taxon>
    </lineage>
</organism>